<reference evidence="2 3" key="1">
    <citation type="submission" date="2010-12" db="EMBL/GenBank/DDBJ databases">
        <authorList>
            <person name="Muzny D."/>
            <person name="Qin X."/>
            <person name="Deng J."/>
            <person name="Jiang H."/>
            <person name="Liu Y."/>
            <person name="Qu J."/>
            <person name="Song X.-Z."/>
            <person name="Zhang L."/>
            <person name="Thornton R."/>
            <person name="Coyle M."/>
            <person name="Francisco L."/>
            <person name="Jackson L."/>
            <person name="Javaid M."/>
            <person name="Korchina V."/>
            <person name="Kovar C."/>
            <person name="Mata R."/>
            <person name="Mathew T."/>
            <person name="Ngo R."/>
            <person name="Nguyen L."/>
            <person name="Nguyen N."/>
            <person name="Okwuonu G."/>
            <person name="Ongeri F."/>
            <person name="Pham C."/>
            <person name="Simmons D."/>
            <person name="Wilczek-Boney K."/>
            <person name="Hale W."/>
            <person name="Jakkamsetti A."/>
            <person name="Pham P."/>
            <person name="Ruth R."/>
            <person name="San Lucas F."/>
            <person name="Warren J."/>
            <person name="Zhang J."/>
            <person name="Zhao Z."/>
            <person name="Zhou C."/>
            <person name="Zhu D."/>
            <person name="Lee S."/>
            <person name="Bess C."/>
            <person name="Blankenburg K."/>
            <person name="Forbes L."/>
            <person name="Fu Q."/>
            <person name="Gubbala S."/>
            <person name="Hirani K."/>
            <person name="Jayaseelan J.C."/>
            <person name="Lara F."/>
            <person name="Munidasa M."/>
            <person name="Palculict T."/>
            <person name="Patil S."/>
            <person name="Pu L.-L."/>
            <person name="Saada N."/>
            <person name="Tang L."/>
            <person name="Weissenberger G."/>
            <person name="Zhu Y."/>
            <person name="Hemphill L."/>
            <person name="Shang Y."/>
            <person name="Youmans B."/>
            <person name="Ayvaz T."/>
            <person name="Ross M."/>
            <person name="Santibanez J."/>
            <person name="Aqrawi P."/>
            <person name="Gross S."/>
            <person name="Joshi V."/>
            <person name="Fowler G."/>
            <person name="Nazareth L."/>
            <person name="Reid J."/>
            <person name="Worley K."/>
            <person name="Petrosino J."/>
            <person name="Highlander S."/>
            <person name="Gibbs R."/>
        </authorList>
    </citation>
    <scope>NUCLEOTIDE SEQUENCE [LARGE SCALE GENOMIC DNA]</scope>
    <source>
        <strain evidence="3">DSM 15952 / CCUG 50447 / LMG 22039 / TP 1.5</strain>
    </source>
</reference>
<dbReference type="SUPFAM" id="SSF48150">
    <property type="entry name" value="DNA-glycosylase"/>
    <property type="match status" value="1"/>
</dbReference>
<dbReference type="PANTHER" id="PTHR30037:SF4">
    <property type="entry name" value="DNA-3-METHYLADENINE GLYCOSYLASE I"/>
    <property type="match status" value="1"/>
</dbReference>
<dbReference type="PANTHER" id="PTHR30037">
    <property type="entry name" value="DNA-3-METHYLADENINE GLYCOSYLASE 1"/>
    <property type="match status" value="1"/>
</dbReference>
<protein>
    <submittedName>
        <fullName evidence="2">DNA-3-methyladenine glycosylase I</fullName>
        <ecNumber evidence="2">3.2.2.20</ecNumber>
    </submittedName>
</protein>
<dbReference type="InterPro" id="IPR052891">
    <property type="entry name" value="DNA-3mA_glycosylase"/>
</dbReference>
<dbReference type="Proteomes" id="UP000010296">
    <property type="component" value="Unassembled WGS sequence"/>
</dbReference>
<keyword evidence="1" id="KW-0479">Metal-binding</keyword>
<dbReference type="GO" id="GO:0008725">
    <property type="term" value="F:DNA-3-methyladenine glycosylase activity"/>
    <property type="evidence" value="ECO:0007669"/>
    <property type="project" value="UniProtKB-EC"/>
</dbReference>
<dbReference type="InterPro" id="IPR005019">
    <property type="entry name" value="Adenine_glyco"/>
</dbReference>
<keyword evidence="2" id="KW-0326">Glycosidase</keyword>
<gene>
    <name evidence="2" type="primary">tag</name>
    <name evidence="2" type="ORF">HMPREF9088_0740</name>
</gene>
<evidence type="ECO:0000313" key="2">
    <source>
        <dbReference type="EMBL" id="EFU74439.1"/>
    </source>
</evidence>
<dbReference type="Gene3D" id="1.10.340.30">
    <property type="entry name" value="Hypothetical protein, domain 2"/>
    <property type="match status" value="1"/>
</dbReference>
<dbReference type="EMBL" id="AEPV01000026">
    <property type="protein sequence ID" value="EFU74439.1"/>
    <property type="molecule type" value="Genomic_DNA"/>
</dbReference>
<sequence length="191" mass="22031">MKGARIMDCCKWAQGSEQLRAYHDEEWGRPVHEDQKLFEALSLEIFQAGLSWAIVLKKRAALTTSFFDWRIEKVALMQLADIQKMMHDPAVIRYRKKIEAIRHNARLVLAIQASYGSFDQYIWSFVKQTPIIHDIEDARAIPAETELSNVISQELKAKGFQFVGAKTVYAFMQAVGLVDDHENLCKMKRLE</sequence>
<dbReference type="EC" id="3.2.2.20" evidence="2"/>
<feature type="binding site" evidence="1">
    <location>
        <position position="181"/>
    </location>
    <ligand>
        <name>Zn(2+)</name>
        <dbReference type="ChEBI" id="CHEBI:29105"/>
    </ligand>
</feature>
<organism evidence="2 3">
    <name type="scientific">Enterococcus italicus (strain DSM 15952 / CCUG 50447 / LMG 22039 / TP 1.5)</name>
    <dbReference type="NCBI Taxonomy" id="888064"/>
    <lineage>
        <taxon>Bacteria</taxon>
        <taxon>Bacillati</taxon>
        <taxon>Bacillota</taxon>
        <taxon>Bacilli</taxon>
        <taxon>Lactobacillales</taxon>
        <taxon>Enterococcaceae</taxon>
        <taxon>Enterococcus</taxon>
    </lineage>
</organism>
<dbReference type="Pfam" id="PF03352">
    <property type="entry name" value="Adenine_glyco"/>
    <property type="match status" value="1"/>
</dbReference>
<keyword evidence="1" id="KW-0862">Zinc</keyword>
<evidence type="ECO:0000256" key="1">
    <source>
        <dbReference type="PIRSR" id="PIRSR605019-1"/>
    </source>
</evidence>
<dbReference type="HOGENOM" id="CLU_083758_1_0_9"/>
<evidence type="ECO:0000313" key="3">
    <source>
        <dbReference type="Proteomes" id="UP000010296"/>
    </source>
</evidence>
<dbReference type="STRING" id="888064.HMPREF9088_0740"/>
<proteinExistence type="predicted"/>
<accession>E6LEF0</accession>
<feature type="binding site" evidence="1">
    <location>
        <position position="10"/>
    </location>
    <ligand>
        <name>Zn(2+)</name>
        <dbReference type="ChEBI" id="CHEBI:29105"/>
    </ligand>
</feature>
<dbReference type="GO" id="GO:0006284">
    <property type="term" value="P:base-excision repair"/>
    <property type="evidence" value="ECO:0007669"/>
    <property type="project" value="InterPro"/>
</dbReference>
<name>E6LEF0_ENTI1</name>
<dbReference type="AlphaFoldDB" id="E6LEF0"/>
<comment type="caution">
    <text evidence="2">The sequence shown here is derived from an EMBL/GenBank/DDBJ whole genome shotgun (WGS) entry which is preliminary data.</text>
</comment>
<keyword evidence="2" id="KW-0378">Hydrolase</keyword>
<dbReference type="eggNOG" id="COG2818">
    <property type="taxonomic scope" value="Bacteria"/>
</dbReference>
<dbReference type="GO" id="GO:0046872">
    <property type="term" value="F:metal ion binding"/>
    <property type="evidence" value="ECO:0007669"/>
    <property type="project" value="UniProtKB-KW"/>
</dbReference>
<dbReference type="InterPro" id="IPR011257">
    <property type="entry name" value="DNA_glycosylase"/>
</dbReference>
<feature type="binding site" evidence="1">
    <location>
        <position position="185"/>
    </location>
    <ligand>
        <name>Zn(2+)</name>
        <dbReference type="ChEBI" id="CHEBI:29105"/>
    </ligand>
</feature>
<feature type="binding site" evidence="1">
    <location>
        <position position="23"/>
    </location>
    <ligand>
        <name>Zn(2+)</name>
        <dbReference type="ChEBI" id="CHEBI:29105"/>
    </ligand>
</feature>
<keyword evidence="3" id="KW-1185">Reference proteome</keyword>